<feature type="compositionally biased region" description="Polar residues" evidence="10">
    <location>
        <begin position="309"/>
        <end position="319"/>
    </location>
</feature>
<feature type="region of interest" description="Disordered" evidence="10">
    <location>
        <begin position="658"/>
        <end position="741"/>
    </location>
</feature>
<feature type="compositionally biased region" description="Polar residues" evidence="10">
    <location>
        <begin position="536"/>
        <end position="548"/>
    </location>
</feature>
<gene>
    <name evidence="14" type="ORF">P4O66_000043</name>
</gene>
<feature type="domain" description="Ig-like" evidence="13">
    <location>
        <begin position="171"/>
        <end position="257"/>
    </location>
</feature>
<dbReference type="EMBL" id="JAROKS010000001">
    <property type="protein sequence ID" value="KAK1806147.1"/>
    <property type="molecule type" value="Genomic_DNA"/>
</dbReference>
<proteinExistence type="inferred from homology"/>
<evidence type="ECO:0000259" key="12">
    <source>
        <dbReference type="PROSITE" id="PS50262"/>
    </source>
</evidence>
<feature type="transmembrane region" description="Helical" evidence="11">
    <location>
        <begin position="973"/>
        <end position="1002"/>
    </location>
</feature>
<protein>
    <recommendedName>
        <fullName evidence="16">G-protein coupled receptors family 1 profile domain-containing protein</fullName>
    </recommendedName>
</protein>
<evidence type="ECO:0000313" key="14">
    <source>
        <dbReference type="EMBL" id="KAK1806147.1"/>
    </source>
</evidence>
<keyword evidence="8 9" id="KW-0807">Transducer</keyword>
<evidence type="ECO:0000256" key="5">
    <source>
        <dbReference type="ARBA" id="ARBA00023040"/>
    </source>
</evidence>
<feature type="compositionally biased region" description="Polar residues" evidence="10">
    <location>
        <begin position="561"/>
        <end position="572"/>
    </location>
</feature>
<evidence type="ECO:0000256" key="10">
    <source>
        <dbReference type="SAM" id="MobiDB-lite"/>
    </source>
</evidence>
<feature type="transmembrane region" description="Helical" evidence="11">
    <location>
        <begin position="937"/>
        <end position="961"/>
    </location>
</feature>
<keyword evidence="3 9" id="KW-0812">Transmembrane</keyword>
<dbReference type="CDD" id="cd15170">
    <property type="entry name" value="7tmA_FFAR2_FFAR3"/>
    <property type="match status" value="1"/>
</dbReference>
<dbReference type="PANTHER" id="PTHR45822">
    <property type="entry name" value="FREE FATTY ACID RECEPTOR 2-RELATED"/>
    <property type="match status" value="1"/>
</dbReference>
<dbReference type="SUPFAM" id="SSF48726">
    <property type="entry name" value="Immunoglobulin"/>
    <property type="match status" value="2"/>
</dbReference>
<feature type="transmembrane region" description="Helical" evidence="11">
    <location>
        <begin position="762"/>
        <end position="786"/>
    </location>
</feature>
<keyword evidence="5 9" id="KW-0297">G-protein coupled receptor</keyword>
<dbReference type="Gene3D" id="2.60.40.10">
    <property type="entry name" value="Immunoglobulins"/>
    <property type="match status" value="2"/>
</dbReference>
<dbReference type="PROSITE" id="PS50835">
    <property type="entry name" value="IG_LIKE"/>
    <property type="match status" value="1"/>
</dbReference>
<evidence type="ECO:0000256" key="8">
    <source>
        <dbReference type="ARBA" id="ARBA00023224"/>
    </source>
</evidence>
<name>A0AAD9E8V7_9TELE</name>
<comment type="subcellular location">
    <subcellularLocation>
        <location evidence="1">Cell membrane</location>
        <topology evidence="1">Multi-pass membrane protein</topology>
    </subcellularLocation>
</comment>
<dbReference type="GO" id="GO:0004930">
    <property type="term" value="F:G protein-coupled receptor activity"/>
    <property type="evidence" value="ECO:0007669"/>
    <property type="project" value="UniProtKB-KW"/>
</dbReference>
<dbReference type="Pfam" id="PF07679">
    <property type="entry name" value="I-set"/>
    <property type="match status" value="1"/>
</dbReference>
<feature type="transmembrane region" description="Helical" evidence="11">
    <location>
        <begin position="838"/>
        <end position="856"/>
    </location>
</feature>
<dbReference type="InterPro" id="IPR003599">
    <property type="entry name" value="Ig_sub"/>
</dbReference>
<feature type="compositionally biased region" description="Polar residues" evidence="10">
    <location>
        <begin position="398"/>
        <end position="410"/>
    </location>
</feature>
<feature type="domain" description="G-protein coupled receptors family 1 profile" evidence="12">
    <location>
        <begin position="777"/>
        <end position="1026"/>
    </location>
</feature>
<evidence type="ECO:0000256" key="2">
    <source>
        <dbReference type="ARBA" id="ARBA00022475"/>
    </source>
</evidence>
<feature type="region of interest" description="Disordered" evidence="10">
    <location>
        <begin position="362"/>
        <end position="382"/>
    </location>
</feature>
<dbReference type="AlphaFoldDB" id="A0AAD9E8V7"/>
<comment type="caution">
    <text evidence="14">The sequence shown here is derived from an EMBL/GenBank/DDBJ whole genome shotgun (WGS) entry which is preliminary data.</text>
</comment>
<dbReference type="InterPro" id="IPR007110">
    <property type="entry name" value="Ig-like_dom"/>
</dbReference>
<evidence type="ECO:0000256" key="3">
    <source>
        <dbReference type="ARBA" id="ARBA00022692"/>
    </source>
</evidence>
<accession>A0AAD9E8V7</accession>
<evidence type="ECO:0000256" key="7">
    <source>
        <dbReference type="ARBA" id="ARBA00023170"/>
    </source>
</evidence>
<dbReference type="SUPFAM" id="SSF81321">
    <property type="entry name" value="Family A G protein-coupled receptor-like"/>
    <property type="match status" value="1"/>
</dbReference>
<dbReference type="InterPro" id="IPR036179">
    <property type="entry name" value="Ig-like_dom_sf"/>
</dbReference>
<evidence type="ECO:0008006" key="16">
    <source>
        <dbReference type="Google" id="ProtNLM"/>
    </source>
</evidence>
<keyword evidence="4 11" id="KW-1133">Transmembrane helix</keyword>
<comment type="similarity">
    <text evidence="9">Belongs to the G-protein coupled receptor 1 family.</text>
</comment>
<keyword evidence="7 9" id="KW-0675">Receptor</keyword>
<feature type="region of interest" description="Disordered" evidence="10">
    <location>
        <begin position="398"/>
        <end position="572"/>
    </location>
</feature>
<sequence>MPKHFPLITCSDAFHNGEAIEELAVRRFQQCHRGELVWTEMNILLHPAVGVVLTVLPWTTAPQGPVPIQFQVSPVQVASGRNAIFVLQTITDTFSISWLSPGGSTLGLWIGGHAELNPVPQYQGRIFITATQLTISACQLIDAGNYTVNVIPSAATGLTTSSLSVTLNVFDAVTQVNLTVPSVAIEGRNVSLLCTWATGSNTSVAWSKGGSSLPSDPHIIINAGSLILSPASRSDAGLYSCTVSNPVSAQTATATLTVYFDQRLRDVTGVQKTNLNNNPPVLAASPNRLVTSGMPRNGDQPAPPRHGQHNSSAFPQSGRENPDILIQTGHTEPGAHTVLMNLSSLAHEQQHSSTVQPRTLHVNLSTSHPTPGQPDQNPRHYNQQSNMCQQAYPNVQTRTENTGNTAQSASERALGNGAQEPSNLVRTDRSYPTNQGLDRHINDPAYAQSVPRHRRQNRRRSRSPDPALGSSTHLRQMPWDNLMGTPAYPNAQVDELDSSEHPSPTLRGRPSRSDPQRMRSAQTPRWRSPEDKHMRTASQDPGGQFQRQEAQHHSRTDLNVPRQSTQSNINSQVPTDCQNPTIQAHGTQARAVPQNHTTHTRTAQHIHMIGQTRQDERQAIPYTVNIPHTVPLTQAALELHTSQTPSPLASRIQQTPVVLPTPRPNHSHPTAQLNRQGRRPPTPPPVLRPAAFQTLPRKHLEQSHMAQPARKPDVHRHMGDHHGNPQRRPGNHHVHASRNPPHMNQISYSQSTMLEMRGINNLVLAVDTITLVIGLPANLLALYTFIQKLKQNAKPIDVLLLSLTISDLIFLVFLPFRIKEEADRKWTMSRHFCPVSNFVFYTTIYISTFLLMAISVERYLGVAFPIRYKLKRQPKNAAIASVVFCVLCMAHCSVIFSVEYIDHTNTTDKVSLSKWNTCYEEFTNEQLAILLPVRLEMFIVLFCVPFIICCFCYINFILILSQMNISPKKRFRAIGLSVVTLLVFIICFLPFSVSHVVGFIHWKNPEWRQYALLTSTLNACLDPLIFYFSSAALRGTFNYLIRGLINRMNLSCCWRVLNRPHVNCSNVEEKTQNSTNTFP</sequence>
<keyword evidence="2" id="KW-1003">Cell membrane</keyword>
<keyword evidence="6 11" id="KW-0472">Membrane</keyword>
<keyword evidence="15" id="KW-1185">Reference proteome</keyword>
<feature type="compositionally biased region" description="Basic and acidic residues" evidence="10">
    <location>
        <begin position="710"/>
        <end position="723"/>
    </location>
</feature>
<dbReference type="InterPro" id="IPR013312">
    <property type="entry name" value="GPR40-rel_orph"/>
</dbReference>
<evidence type="ECO:0000256" key="11">
    <source>
        <dbReference type="SAM" id="Phobius"/>
    </source>
</evidence>
<feature type="transmembrane region" description="Helical" evidence="11">
    <location>
        <begin position="798"/>
        <end position="818"/>
    </location>
</feature>
<dbReference type="PROSITE" id="PS50262">
    <property type="entry name" value="G_PROTEIN_RECEP_F1_2"/>
    <property type="match status" value="1"/>
</dbReference>
<organism evidence="14 15">
    <name type="scientific">Electrophorus voltai</name>
    <dbReference type="NCBI Taxonomy" id="2609070"/>
    <lineage>
        <taxon>Eukaryota</taxon>
        <taxon>Metazoa</taxon>
        <taxon>Chordata</taxon>
        <taxon>Craniata</taxon>
        <taxon>Vertebrata</taxon>
        <taxon>Euteleostomi</taxon>
        <taxon>Actinopterygii</taxon>
        <taxon>Neopterygii</taxon>
        <taxon>Teleostei</taxon>
        <taxon>Ostariophysi</taxon>
        <taxon>Gymnotiformes</taxon>
        <taxon>Gymnotoidei</taxon>
        <taxon>Gymnotidae</taxon>
        <taxon>Electrophorus</taxon>
    </lineage>
</organism>
<dbReference type="InterPro" id="IPR017452">
    <property type="entry name" value="GPCR_Rhodpsn_7TM"/>
</dbReference>
<dbReference type="Pfam" id="PF00001">
    <property type="entry name" value="7tm_1"/>
    <property type="match status" value="1"/>
</dbReference>
<evidence type="ECO:0000256" key="6">
    <source>
        <dbReference type="ARBA" id="ARBA00023136"/>
    </source>
</evidence>
<dbReference type="Gene3D" id="1.20.1070.10">
    <property type="entry name" value="Rhodopsin 7-helix transmembrane proteins"/>
    <property type="match status" value="1"/>
</dbReference>
<dbReference type="InterPro" id="IPR013098">
    <property type="entry name" value="Ig_I-set"/>
</dbReference>
<dbReference type="Proteomes" id="UP001239994">
    <property type="component" value="Unassembled WGS sequence"/>
</dbReference>
<evidence type="ECO:0000256" key="4">
    <source>
        <dbReference type="ARBA" id="ARBA00022989"/>
    </source>
</evidence>
<dbReference type="InterPro" id="IPR013783">
    <property type="entry name" value="Ig-like_fold"/>
</dbReference>
<feature type="transmembrane region" description="Helical" evidence="11">
    <location>
        <begin position="877"/>
        <end position="898"/>
    </location>
</feature>
<dbReference type="GO" id="GO:0071398">
    <property type="term" value="P:cellular response to fatty acid"/>
    <property type="evidence" value="ECO:0007669"/>
    <property type="project" value="TreeGrafter"/>
</dbReference>
<dbReference type="InterPro" id="IPR003598">
    <property type="entry name" value="Ig_sub2"/>
</dbReference>
<reference evidence="14" key="1">
    <citation type="submission" date="2023-03" db="EMBL/GenBank/DDBJ databases">
        <title>Electrophorus voltai genome.</title>
        <authorList>
            <person name="Bian C."/>
        </authorList>
    </citation>
    <scope>NUCLEOTIDE SEQUENCE</scope>
    <source>
        <strain evidence="14">CB-2022</strain>
        <tissue evidence="14">Muscle</tissue>
    </source>
</reference>
<dbReference type="PRINTS" id="PR01904">
    <property type="entry name" value="GPR40FAMILY"/>
</dbReference>
<dbReference type="PROSITE" id="PS00237">
    <property type="entry name" value="G_PROTEIN_RECEP_F1_1"/>
    <property type="match status" value="1"/>
</dbReference>
<dbReference type="SMART" id="SM00409">
    <property type="entry name" value="IG"/>
    <property type="match status" value="2"/>
</dbReference>
<evidence type="ECO:0000256" key="9">
    <source>
        <dbReference type="RuleBase" id="RU000688"/>
    </source>
</evidence>
<evidence type="ECO:0000259" key="13">
    <source>
        <dbReference type="PROSITE" id="PS50835"/>
    </source>
</evidence>
<evidence type="ECO:0000313" key="15">
    <source>
        <dbReference type="Proteomes" id="UP001239994"/>
    </source>
</evidence>
<feature type="region of interest" description="Disordered" evidence="10">
    <location>
        <begin position="271"/>
        <end position="329"/>
    </location>
</feature>
<dbReference type="PANTHER" id="PTHR45822:SF8">
    <property type="entry name" value="FREE FATTY ACID RECEPTOR 3-RELATED"/>
    <property type="match status" value="1"/>
</dbReference>
<dbReference type="SMART" id="SM00408">
    <property type="entry name" value="IGc2"/>
    <property type="match status" value="1"/>
</dbReference>
<feature type="compositionally biased region" description="Basic residues" evidence="10">
    <location>
        <begin position="451"/>
        <end position="461"/>
    </location>
</feature>
<feature type="compositionally biased region" description="Polar residues" evidence="10">
    <location>
        <begin position="419"/>
        <end position="436"/>
    </location>
</feature>
<dbReference type="InterPro" id="IPR000276">
    <property type="entry name" value="GPCR_Rhodpsn"/>
</dbReference>
<dbReference type="GO" id="GO:0005886">
    <property type="term" value="C:plasma membrane"/>
    <property type="evidence" value="ECO:0007669"/>
    <property type="project" value="UniProtKB-SubCell"/>
</dbReference>
<dbReference type="PRINTS" id="PR00237">
    <property type="entry name" value="GPCRRHODOPSN"/>
</dbReference>
<evidence type="ECO:0000256" key="1">
    <source>
        <dbReference type="ARBA" id="ARBA00004651"/>
    </source>
</evidence>